<dbReference type="PANTHER" id="PTHR15245:SF20">
    <property type="entry name" value="SYMPLEKIN"/>
    <property type="match status" value="1"/>
</dbReference>
<reference evidence="7" key="2">
    <citation type="submission" date="2025-09" db="UniProtKB">
        <authorList>
            <consortium name="Ensembl"/>
        </authorList>
    </citation>
    <scope>IDENTIFICATION</scope>
</reference>
<dbReference type="GeneTree" id="ENSGT00390000017045"/>
<proteinExistence type="predicted"/>
<sequence length="962" mass="106121">MPLLLSLLFVTKVEIFLCLSCHFMSLLICCIVTFHTLFPSLHLALANLPPTLAKSQVSSVRKNLKLHLLTLLRLSAAAEFQSQVTTLLYDLGCTAPEIARSTGMARDVRKRQRDDTDSTAKKGRFADDDEKDVESSTTLLPLGGKSSSKPTNQLAIDITAEAIVPLLTSANVAKLVLLNMVFLPDTMPASFQASYTPIESAGTEAQIHHLARIMATQLTAVGLGPGIEFIKQKASEDTEKVELAVPQVISVLDTRSLGIMNSVVGTGQSGLVVKEEEKNVSNRKLPEPIVPGMGRASVAGRRRVFRLSDVLKPLPVTTLTKLSEGALNRIIMNKAPHAGHNSTQVRVELLARMAARFGGVAQQLVLETVLGDIRGQSDLAFAWLYQNYHAAMGTSTPSGSALDSYDKCLTTLLLGLESKPDQNEGLFSRLLLEAPKITSSALDIVRRVCEDEARMTVGMSTLMELTLRRPQQQLQFLQVLLELSTLERDKVRSQAIVFVKRVYEKEELKGFIEEFALTALQNLVHPNPPTSGVGEDQDTEVAASWTEEGIKQCLFLFLSLLPVNHRLIHELAAVYTEAIADIKRTVLRVLEPPIRGMGMGSPELLLLVENCPKGAETLVTRSLHILTEKVPPSPDLVSRVRDLYHKRVPDVRFLIPVLTGLEKKEVIEALPRLIKLNPIVVKEVFNRLLGTHHGEGGISLSPLTPGELLIALHNIDSAQCDMKSIIKATSLCFAERGIYTSEVLAVVMQQLMEQNPLPVLLMRTVIQSLSMYPRLSAFIMNILQRLIIKQVWKYPKVWEGFIKCCQRTKPQSYQVLLQLPPAQLVGVFEKCPELRIPLLHHVLALTPQQQNHIPKMTLAVLEAGKLPSEEVEPEVKPQPEVQSVQEVSTRSLAPDKGTKLWLEPEIWENEGVQDDSANGNEADGSIDDAASKPEVPGENCEVEEEQKTEEEKSTVDEEKSSG</sequence>
<feature type="compositionally biased region" description="Low complexity" evidence="4">
    <location>
        <begin position="878"/>
        <end position="888"/>
    </location>
</feature>
<dbReference type="InterPro" id="IPR022075">
    <property type="entry name" value="Symplekin_C"/>
</dbReference>
<evidence type="ECO:0000313" key="7">
    <source>
        <dbReference type="Ensembl" id="ENSEBUP00000000136.1"/>
    </source>
</evidence>
<dbReference type="Gene3D" id="1.25.10.10">
    <property type="entry name" value="Leucine-rich Repeat Variant"/>
    <property type="match status" value="1"/>
</dbReference>
<protein>
    <submittedName>
        <fullName evidence="7">Symplekin scaffold protein</fullName>
    </submittedName>
</protein>
<reference evidence="7" key="1">
    <citation type="submission" date="2025-08" db="UniProtKB">
        <authorList>
            <consortium name="Ensembl"/>
        </authorList>
    </citation>
    <scope>IDENTIFICATION</scope>
</reference>
<dbReference type="InterPro" id="IPR011989">
    <property type="entry name" value="ARM-like"/>
</dbReference>
<feature type="domain" description="Symplekin C-terminal" evidence="6">
    <location>
        <begin position="650"/>
        <end position="831"/>
    </location>
</feature>
<evidence type="ECO:0000313" key="8">
    <source>
        <dbReference type="Proteomes" id="UP000694388"/>
    </source>
</evidence>
<keyword evidence="3" id="KW-0539">Nucleus</keyword>
<evidence type="ECO:0000256" key="1">
    <source>
        <dbReference type="ARBA" id="ARBA00004123"/>
    </source>
</evidence>
<dbReference type="AlphaFoldDB" id="A0A8C4MZF0"/>
<feature type="compositionally biased region" description="Basic and acidic residues" evidence="4">
    <location>
        <begin position="112"/>
        <end position="126"/>
    </location>
</feature>
<evidence type="ECO:0000259" key="6">
    <source>
        <dbReference type="Pfam" id="PF12295"/>
    </source>
</evidence>
<dbReference type="Pfam" id="PF11935">
    <property type="entry name" value="SYMPK_PTA1_N"/>
    <property type="match status" value="1"/>
</dbReference>
<comment type="subcellular location">
    <subcellularLocation>
        <location evidence="1">Nucleus</location>
    </subcellularLocation>
</comment>
<evidence type="ECO:0000256" key="2">
    <source>
        <dbReference type="ARBA" id="ARBA00022664"/>
    </source>
</evidence>
<feature type="region of interest" description="Disordered" evidence="4">
    <location>
        <begin position="104"/>
        <end position="150"/>
    </location>
</feature>
<dbReference type="GO" id="GO:0005847">
    <property type="term" value="C:mRNA cleavage and polyadenylation specificity factor complex"/>
    <property type="evidence" value="ECO:0007669"/>
    <property type="project" value="TreeGrafter"/>
</dbReference>
<name>A0A8C4MZF0_EPTBU</name>
<keyword evidence="2" id="KW-0507">mRNA processing</keyword>
<dbReference type="Proteomes" id="UP000694388">
    <property type="component" value="Unplaced"/>
</dbReference>
<organism evidence="7 8">
    <name type="scientific">Eptatretus burgeri</name>
    <name type="common">Inshore hagfish</name>
    <dbReference type="NCBI Taxonomy" id="7764"/>
    <lineage>
        <taxon>Eukaryota</taxon>
        <taxon>Metazoa</taxon>
        <taxon>Chordata</taxon>
        <taxon>Craniata</taxon>
        <taxon>Vertebrata</taxon>
        <taxon>Cyclostomata</taxon>
        <taxon>Myxini</taxon>
        <taxon>Myxiniformes</taxon>
        <taxon>Myxinidae</taxon>
        <taxon>Eptatretinae</taxon>
        <taxon>Eptatretus</taxon>
    </lineage>
</organism>
<evidence type="ECO:0000256" key="4">
    <source>
        <dbReference type="SAM" id="MobiDB-lite"/>
    </source>
</evidence>
<dbReference type="PANTHER" id="PTHR15245">
    <property type="entry name" value="SYMPLEKIN-RELATED"/>
    <property type="match status" value="1"/>
</dbReference>
<dbReference type="Ensembl" id="ENSEBUT00000000425.1">
    <property type="protein sequence ID" value="ENSEBUP00000000136.1"/>
    <property type="gene ID" value="ENSEBUG00000000387.1"/>
</dbReference>
<dbReference type="InterPro" id="IPR032460">
    <property type="entry name" value="Symplekin/Pta1_N"/>
</dbReference>
<feature type="domain" description="Symplekin/Pta1 N-terminal" evidence="5">
    <location>
        <begin position="35"/>
        <end position="106"/>
    </location>
</feature>
<evidence type="ECO:0000256" key="3">
    <source>
        <dbReference type="ARBA" id="ARBA00023242"/>
    </source>
</evidence>
<evidence type="ECO:0000259" key="5">
    <source>
        <dbReference type="Pfam" id="PF11935"/>
    </source>
</evidence>
<feature type="compositionally biased region" description="Polar residues" evidence="4">
    <location>
        <begin position="135"/>
        <end position="150"/>
    </location>
</feature>
<feature type="region of interest" description="Disordered" evidence="4">
    <location>
        <begin position="869"/>
        <end position="962"/>
    </location>
</feature>
<accession>A0A8C4MZF0</accession>
<dbReference type="InterPro" id="IPR021850">
    <property type="entry name" value="Symplekin/Pta1"/>
</dbReference>
<keyword evidence="8" id="KW-1185">Reference proteome</keyword>
<dbReference type="Pfam" id="PF12295">
    <property type="entry name" value="Symplekin_C"/>
    <property type="match status" value="1"/>
</dbReference>
<dbReference type="OMA" id="AREMCLN"/>
<feature type="compositionally biased region" description="Basic and acidic residues" evidence="4">
    <location>
        <begin position="949"/>
        <end position="962"/>
    </location>
</feature>
<dbReference type="GO" id="GO:0006397">
    <property type="term" value="P:mRNA processing"/>
    <property type="evidence" value="ECO:0007669"/>
    <property type="project" value="UniProtKB-KW"/>
</dbReference>